<evidence type="ECO:0000256" key="2">
    <source>
        <dbReference type="ARBA" id="ARBA00022723"/>
    </source>
</evidence>
<dbReference type="InterPro" id="IPR001333">
    <property type="entry name" value="Peptidase_M32_Taq"/>
</dbReference>
<reference evidence="9 10" key="1">
    <citation type="journal article" date="2017" name="Int. J. Syst. Evol. Microbiol.">
        <title>Bacillus mangrovi sp. nov., isolated from a sediment sample from a mangrove forest.</title>
        <authorList>
            <person name="Gupta V."/>
            <person name="Singh P.K."/>
            <person name="Korpole S."/>
            <person name="Tanuku N.R.S."/>
            <person name="Pinnaka A.K."/>
        </authorList>
    </citation>
    <scope>NUCLEOTIDE SEQUENCE [LARGE SCALE GENOMIC DNA]</scope>
    <source>
        <strain evidence="9 10">KCTC 33872</strain>
    </source>
</reference>
<name>A0A7X2S9R7_9BACI</name>
<dbReference type="SUPFAM" id="SSF55486">
    <property type="entry name" value="Metalloproteases ('zincins'), catalytic domain"/>
    <property type="match status" value="1"/>
</dbReference>
<dbReference type="AlphaFoldDB" id="A0A7X2S9R7"/>
<dbReference type="Proteomes" id="UP000434639">
    <property type="component" value="Unassembled WGS sequence"/>
</dbReference>
<feature type="domain" description="Peptidase M3A/M3B catalytic" evidence="7">
    <location>
        <begin position="189"/>
        <end position="561"/>
    </location>
</feature>
<evidence type="ECO:0000256" key="6">
    <source>
        <dbReference type="RuleBase" id="RU003435"/>
    </source>
</evidence>
<dbReference type="OrthoDB" id="9769691at2"/>
<keyword evidence="10" id="KW-1185">Reference proteome</keyword>
<dbReference type="InterPro" id="IPR013647">
    <property type="entry name" value="OligopepF_N_dom"/>
</dbReference>
<organism evidence="9 10">
    <name type="scientific">Metabacillus mangrovi</name>
    <dbReference type="NCBI Taxonomy" id="1491830"/>
    <lineage>
        <taxon>Bacteria</taxon>
        <taxon>Bacillati</taxon>
        <taxon>Bacillota</taxon>
        <taxon>Bacilli</taxon>
        <taxon>Bacillales</taxon>
        <taxon>Bacillaceae</taxon>
        <taxon>Metabacillus</taxon>
    </lineage>
</organism>
<dbReference type="Gene3D" id="1.20.140.70">
    <property type="entry name" value="Oligopeptidase f, N-terminal domain"/>
    <property type="match status" value="1"/>
</dbReference>
<dbReference type="PANTHER" id="PTHR34217">
    <property type="entry name" value="METAL-DEPENDENT CARBOXYPEPTIDASE"/>
    <property type="match status" value="1"/>
</dbReference>
<dbReference type="Pfam" id="PF01432">
    <property type="entry name" value="Peptidase_M3"/>
    <property type="match status" value="1"/>
</dbReference>
<dbReference type="CDD" id="cd09607">
    <property type="entry name" value="M3B_PepF"/>
    <property type="match status" value="1"/>
</dbReference>
<dbReference type="GO" id="GO:0004181">
    <property type="term" value="F:metallocarboxypeptidase activity"/>
    <property type="evidence" value="ECO:0007669"/>
    <property type="project" value="InterPro"/>
</dbReference>
<keyword evidence="4 6" id="KW-0862">Zinc</keyword>
<keyword evidence="5 6" id="KW-0482">Metalloprotease</keyword>
<dbReference type="Gene3D" id="1.10.1370.20">
    <property type="entry name" value="Oligoendopeptidase f, C-terminal domain"/>
    <property type="match status" value="1"/>
</dbReference>
<dbReference type="EMBL" id="WMIB01000039">
    <property type="protein sequence ID" value="MTH55750.1"/>
    <property type="molecule type" value="Genomic_DNA"/>
</dbReference>
<accession>A0A7X2S9R7</accession>
<evidence type="ECO:0000256" key="3">
    <source>
        <dbReference type="ARBA" id="ARBA00022801"/>
    </source>
</evidence>
<evidence type="ECO:0000313" key="10">
    <source>
        <dbReference type="Proteomes" id="UP000434639"/>
    </source>
</evidence>
<gene>
    <name evidence="9" type="ORF">GKZ89_20365</name>
</gene>
<evidence type="ECO:0000256" key="1">
    <source>
        <dbReference type="ARBA" id="ARBA00022670"/>
    </source>
</evidence>
<dbReference type="RefSeq" id="WP_155114245.1">
    <property type="nucleotide sequence ID" value="NZ_WMIB01000039.1"/>
</dbReference>
<keyword evidence="2 6" id="KW-0479">Metal-binding</keyword>
<evidence type="ECO:0000256" key="4">
    <source>
        <dbReference type="ARBA" id="ARBA00022833"/>
    </source>
</evidence>
<evidence type="ECO:0000313" key="9">
    <source>
        <dbReference type="EMBL" id="MTH55750.1"/>
    </source>
</evidence>
<dbReference type="InterPro" id="IPR001567">
    <property type="entry name" value="Pept_M3A_M3B_dom"/>
</dbReference>
<dbReference type="GO" id="GO:0046872">
    <property type="term" value="F:metal ion binding"/>
    <property type="evidence" value="ECO:0007669"/>
    <property type="project" value="UniProtKB-UniRule"/>
</dbReference>
<evidence type="ECO:0000256" key="5">
    <source>
        <dbReference type="ARBA" id="ARBA00023049"/>
    </source>
</evidence>
<dbReference type="InterPro" id="IPR042088">
    <property type="entry name" value="OligoPept_F_C"/>
</dbReference>
<evidence type="ECO:0000259" key="7">
    <source>
        <dbReference type="Pfam" id="PF01432"/>
    </source>
</evidence>
<dbReference type="InterPro" id="IPR034006">
    <property type="entry name" value="M3B_PepF_2"/>
</dbReference>
<proteinExistence type="inferred from homology"/>
<dbReference type="GO" id="GO:0006508">
    <property type="term" value="P:proteolysis"/>
    <property type="evidence" value="ECO:0007669"/>
    <property type="project" value="UniProtKB-KW"/>
</dbReference>
<dbReference type="GO" id="GO:0004222">
    <property type="term" value="F:metalloendopeptidase activity"/>
    <property type="evidence" value="ECO:0007669"/>
    <property type="project" value="InterPro"/>
</dbReference>
<comment type="caution">
    <text evidence="9">The sequence shown here is derived from an EMBL/GenBank/DDBJ whole genome shotgun (WGS) entry which is preliminary data.</text>
</comment>
<dbReference type="Pfam" id="PF08439">
    <property type="entry name" value="Peptidase_M3_N"/>
    <property type="match status" value="1"/>
</dbReference>
<evidence type="ECO:0000259" key="8">
    <source>
        <dbReference type="Pfam" id="PF08439"/>
    </source>
</evidence>
<protein>
    <submittedName>
        <fullName evidence="9">Oligoendopeptidase F</fullName>
    </submittedName>
</protein>
<comment type="similarity">
    <text evidence="6">Belongs to the peptidase M3 family.</text>
</comment>
<feature type="domain" description="Oligopeptidase F N-terminal" evidence="8">
    <location>
        <begin position="104"/>
        <end position="167"/>
    </location>
</feature>
<keyword evidence="3 6" id="KW-0378">Hydrolase</keyword>
<keyword evidence="1 6" id="KW-0645">Protease</keyword>
<comment type="cofactor">
    <cofactor evidence="6">
        <name>Zn(2+)</name>
        <dbReference type="ChEBI" id="CHEBI:29105"/>
    </cofactor>
    <text evidence="6">Binds 1 zinc ion.</text>
</comment>
<sequence>MKETIGMKWDIQSLYSTEEFTVKIETVEKKLDLLLQEGIHKPLDKHLLEEIQFVLMEFEEADDFSYCLYSEDLENQSAAVLLEAVERLKPKTGLLKDALTSKIGEVADDEWSAFRQEQHTKQWLFLDEIRAQSKHLLPEKEEVIKRLSLDGFNGWNHHHALLMSKLRIHTDSFEKPLSIGQAQVQAMFSDVRSVRQQTGRAIMEECEKQADVFASVWNHLAGFRLERYNIRGEKNLLSEMLVQNRMENASLHAMMRVLDMNRDHIKRFFKRKAQMSGLEQLAWYDLHAPSVQAKSQFSFEQAAEFIHKQFSSFSKSLGDFAEHAFSEGWIEAENRSGKRGGGFCASLPVSKQSRIFLTYGETYQDTVILAHELGHAYHNFMLHREPFFAQIKGTSSAETASTFMENLVLDAAIREADDLEEKLALLEFKIMNAVKYIAAVPAVFKMEQAFYEKRKLGWVSADELSEMTLAFNQEVYGEIVSEKNPYQWMTIPHSFNTEIPFYNIPYTIGYLFSNGIYEEYKQKGSQFIPVYDELLGCSGSMTMETMASEYLSADLSKEPFWENAIQPVVRAIDEYMELTEGSFI</sequence>
<dbReference type="PANTHER" id="PTHR34217:SF1">
    <property type="entry name" value="CARBOXYPEPTIDASE 1"/>
    <property type="match status" value="1"/>
</dbReference>